<reference evidence="6" key="1">
    <citation type="submission" date="2022-07" db="EMBL/GenBank/DDBJ databases">
        <title>Chromosome-level genome of Muraenolepis orangiensis.</title>
        <authorList>
            <person name="Kim J."/>
        </authorList>
    </citation>
    <scope>NUCLEOTIDE SEQUENCE</scope>
    <source>
        <strain evidence="6">KU_S4_2022</strain>
        <tissue evidence="6">Muscle</tissue>
    </source>
</reference>
<accession>A0A9Q0IH23</accession>
<keyword evidence="2 3" id="KW-0694">RNA-binding</keyword>
<evidence type="ECO:0000256" key="2">
    <source>
        <dbReference type="ARBA" id="ARBA00022884"/>
    </source>
</evidence>
<protein>
    <recommendedName>
        <fullName evidence="5">RRM domain-containing protein</fullName>
    </recommendedName>
</protein>
<dbReference type="AlphaFoldDB" id="A0A9Q0IH23"/>
<feature type="region of interest" description="Disordered" evidence="4">
    <location>
        <begin position="85"/>
        <end position="123"/>
    </location>
</feature>
<feature type="region of interest" description="Disordered" evidence="4">
    <location>
        <begin position="241"/>
        <end position="262"/>
    </location>
</feature>
<dbReference type="Proteomes" id="UP001148018">
    <property type="component" value="Unassembled WGS sequence"/>
</dbReference>
<dbReference type="PROSITE" id="PS50102">
    <property type="entry name" value="RRM"/>
    <property type="match status" value="3"/>
</dbReference>
<feature type="domain" description="RRM" evidence="5">
    <location>
        <begin position="386"/>
        <end position="463"/>
    </location>
</feature>
<dbReference type="InterPro" id="IPR000504">
    <property type="entry name" value="RRM_dom"/>
</dbReference>
<comment type="caution">
    <text evidence="6">The sequence shown here is derived from an EMBL/GenBank/DDBJ whole genome shotgun (WGS) entry which is preliminary data.</text>
</comment>
<feature type="domain" description="RRM" evidence="5">
    <location>
        <begin position="559"/>
        <end position="635"/>
    </location>
</feature>
<sequence>MAVVIRLQGLRIAAGSEDIRNFFNGLKIPDGGVHIIGGEKEEAFIIFASDEDARRAMVRSGGCIKGSPVKLLLSSKSEMQSLLEESTNNAELDQKRSLKEGSRRLHPDVPVGPRRTGRPDVIRSLGGRSRNAALSNDDFYLFLKGMPFSVTEDCVRQFFDGLLVDGVILMKNGRGKNNGLGLVRFATIQDVRDGLMRDRGYMGSRFVEVYLSSEEQWNMGSGDVQGGCNTNGQFARGQSPVDLARHSQRRPRSRSPLANAPNSASSEELCVLLENLAYSTVKRNIKELFHLARLQDDQILYLLDSEGRRTRSAFVLFKSLSDYCAALTHHKEEFLNRHVYISPISREKMLSILESGNDKDGPAEEPERFHGSRLGRQEDPFDSEKVCLYVQNMPFDVRKVEIMDFFFGFNITEDSVLLLCDHKGAGIGEALVVFRSEGEAMNAQSLNGQRFLGSQVVLKCISRSEMQEFGIEQPALQEPMPREERYSARSSSDGPYHPDDMDYPNMRDPSATGMPMANLQVKIHGGSGSDSLGHFSQEGGNGSSHTNMALAGRNFDGPTCIRLVNLPSQIKIDEVYDFCYGYRIIPGSVSLQYNKSGMPKGSATVVFESRQEALTAVHELDGRPIGNKNIQLVFV</sequence>
<dbReference type="OrthoDB" id="2588702at2759"/>
<feature type="region of interest" description="Disordered" evidence="4">
    <location>
        <begin position="472"/>
        <end position="500"/>
    </location>
</feature>
<organism evidence="6 7">
    <name type="scientific">Muraenolepis orangiensis</name>
    <name type="common">Patagonian moray cod</name>
    <dbReference type="NCBI Taxonomy" id="630683"/>
    <lineage>
        <taxon>Eukaryota</taxon>
        <taxon>Metazoa</taxon>
        <taxon>Chordata</taxon>
        <taxon>Craniata</taxon>
        <taxon>Vertebrata</taxon>
        <taxon>Euteleostomi</taxon>
        <taxon>Actinopterygii</taxon>
        <taxon>Neopterygii</taxon>
        <taxon>Teleostei</taxon>
        <taxon>Neoteleostei</taxon>
        <taxon>Acanthomorphata</taxon>
        <taxon>Zeiogadaria</taxon>
        <taxon>Gadariae</taxon>
        <taxon>Gadiformes</taxon>
        <taxon>Muraenolepidoidei</taxon>
        <taxon>Muraenolepididae</taxon>
        <taxon>Muraenolepis</taxon>
    </lineage>
</organism>
<evidence type="ECO:0000313" key="6">
    <source>
        <dbReference type="EMBL" id="KAJ3597745.1"/>
    </source>
</evidence>
<feature type="compositionally biased region" description="Basic and acidic residues" evidence="4">
    <location>
        <begin position="356"/>
        <end position="375"/>
    </location>
</feature>
<dbReference type="Gene3D" id="3.30.70.330">
    <property type="match status" value="5"/>
</dbReference>
<dbReference type="SUPFAM" id="SSF54928">
    <property type="entry name" value="RNA-binding domain, RBD"/>
    <property type="match status" value="4"/>
</dbReference>
<keyword evidence="1" id="KW-0677">Repeat</keyword>
<keyword evidence="7" id="KW-1185">Reference proteome</keyword>
<dbReference type="PANTHER" id="PTHR13976">
    <property type="entry name" value="HETEROGENEOUS NUCLEAR RIBONUCLEOPROTEIN-RELATED"/>
    <property type="match status" value="1"/>
</dbReference>
<dbReference type="EMBL" id="JANIIK010000109">
    <property type="protein sequence ID" value="KAJ3597745.1"/>
    <property type="molecule type" value="Genomic_DNA"/>
</dbReference>
<name>A0A9Q0IH23_9TELE</name>
<dbReference type="InterPro" id="IPR012677">
    <property type="entry name" value="Nucleotide-bd_a/b_plait_sf"/>
</dbReference>
<proteinExistence type="predicted"/>
<feature type="domain" description="RRM" evidence="5">
    <location>
        <begin position="139"/>
        <end position="214"/>
    </location>
</feature>
<evidence type="ECO:0000256" key="4">
    <source>
        <dbReference type="SAM" id="MobiDB-lite"/>
    </source>
</evidence>
<evidence type="ECO:0000259" key="5">
    <source>
        <dbReference type="PROSITE" id="PS50102"/>
    </source>
</evidence>
<evidence type="ECO:0000256" key="3">
    <source>
        <dbReference type="PROSITE-ProRule" id="PRU00176"/>
    </source>
</evidence>
<feature type="region of interest" description="Disordered" evidence="4">
    <location>
        <begin position="355"/>
        <end position="375"/>
    </location>
</feature>
<dbReference type="Pfam" id="PF00076">
    <property type="entry name" value="RRM_1"/>
    <property type="match status" value="2"/>
</dbReference>
<gene>
    <name evidence="6" type="ORF">NHX12_001262</name>
</gene>
<dbReference type="GO" id="GO:0003723">
    <property type="term" value="F:RNA binding"/>
    <property type="evidence" value="ECO:0007669"/>
    <property type="project" value="UniProtKB-UniRule"/>
</dbReference>
<evidence type="ECO:0000313" key="7">
    <source>
        <dbReference type="Proteomes" id="UP001148018"/>
    </source>
</evidence>
<dbReference type="InterPro" id="IPR035979">
    <property type="entry name" value="RBD_domain_sf"/>
</dbReference>
<dbReference type="SMART" id="SM00360">
    <property type="entry name" value="RRM"/>
    <property type="match status" value="5"/>
</dbReference>
<feature type="compositionally biased region" description="Basic and acidic residues" evidence="4">
    <location>
        <begin position="92"/>
        <end position="107"/>
    </location>
</feature>
<evidence type="ECO:0000256" key="1">
    <source>
        <dbReference type="ARBA" id="ARBA00022737"/>
    </source>
</evidence>
<dbReference type="InterPro" id="IPR050666">
    <property type="entry name" value="ESRP"/>
</dbReference>